<dbReference type="PROSITE" id="PS51450">
    <property type="entry name" value="LRR"/>
    <property type="match status" value="3"/>
</dbReference>
<dbReference type="Proteomes" id="UP000503462">
    <property type="component" value="Chromosome 2"/>
</dbReference>
<dbReference type="GO" id="GO:0005737">
    <property type="term" value="C:cytoplasm"/>
    <property type="evidence" value="ECO:0007669"/>
    <property type="project" value="UniProtKB-SubCell"/>
</dbReference>
<dbReference type="SUPFAM" id="SSF52075">
    <property type="entry name" value="Outer arm dynein light chain 1"/>
    <property type="match status" value="1"/>
</dbReference>
<dbReference type="OrthoDB" id="676979at2759"/>
<dbReference type="PANTHER" id="PTHR15454">
    <property type="entry name" value="NISCHARIN RELATED"/>
    <property type="match status" value="1"/>
</dbReference>
<evidence type="ECO:0000313" key="7">
    <source>
        <dbReference type="Proteomes" id="UP000503462"/>
    </source>
</evidence>
<dbReference type="InterPro" id="IPR001611">
    <property type="entry name" value="Leu-rich_rpt"/>
</dbReference>
<evidence type="ECO:0000256" key="4">
    <source>
        <dbReference type="ARBA" id="ARBA00022737"/>
    </source>
</evidence>
<organism evidence="6 7">
    <name type="scientific">Peltaster fructicola</name>
    <dbReference type="NCBI Taxonomy" id="286661"/>
    <lineage>
        <taxon>Eukaryota</taxon>
        <taxon>Fungi</taxon>
        <taxon>Dikarya</taxon>
        <taxon>Ascomycota</taxon>
        <taxon>Pezizomycotina</taxon>
        <taxon>Dothideomycetes</taxon>
        <taxon>Dothideomycetes incertae sedis</taxon>
        <taxon>Peltaster</taxon>
    </lineage>
</organism>
<keyword evidence="3" id="KW-0433">Leucine-rich repeat</keyword>
<feature type="compositionally biased region" description="Low complexity" evidence="5">
    <location>
        <begin position="267"/>
        <end position="283"/>
    </location>
</feature>
<keyword evidence="7" id="KW-1185">Reference proteome</keyword>
<feature type="compositionally biased region" description="Polar residues" evidence="5">
    <location>
        <begin position="608"/>
        <end position="627"/>
    </location>
</feature>
<sequence length="692" mass="76211">MESEDGHVFIKNLAQFIHAHEQALASALQSHRSKKSVSSDASSSSSSLADVLTRPFAGLTTSVIKPAKLSLTPHHLYFLLSKFEELGVNVGALNVRLENIHTETHANYVSFLGQAPKKAGRAADTDSLKSVSSISVMSNVSSIWSSFRSTSREEKRMNQHREDLKYLYSCFTKLPALRLAPDPRRRLIAGYEAFPFDTAVPIHVLKNVSYLEICDLDFRQIYGWHTLSRQLRSLTVRHGQLEDPLDVLLDIVLDDLDGRRRRSSKAPVPTTPSTPGGSWVTSPRNKHADLASSTSNPSSPFMKQRSGSLVEVPTQERSCSPARPGSGSMAVVNHTLSEERRSSSQGSSIRRTFSRQKSVDLVGSIVLPTSSWQFLRHLSLADNGLHHISVASLAPVASTLQSLDLSSNLFSEIPDALASLSQLRQLNLSNCMIESLRSLARSPLPAITIFNVRGNRIISLAGIEKLYSLEKIDLRDNRIADPAELARLTGIPYMSHVYIAKNPFTRTHLEHRITIFNLFRRAPERNDDIIIDQIGPMFNEKRKLVDWAPVAPIVAVVKAPPEDEQKENIALDSPRSASKRVVEFGITSVETDSPTRRKKPARARVAQITSGPQGVTSRTSSPRVSIETNDRAKTAAQPVKQMNLDKPLPLSPSQEARPVTESHISGCREVSSPPLEALTLNTGISIGSRTLG</sequence>
<dbReference type="AlphaFoldDB" id="A0A6H0XS78"/>
<evidence type="ECO:0000256" key="3">
    <source>
        <dbReference type="ARBA" id="ARBA00022614"/>
    </source>
</evidence>
<gene>
    <name evidence="6" type="ORF">AMS68_003139</name>
</gene>
<dbReference type="Pfam" id="PF13855">
    <property type="entry name" value="LRR_8"/>
    <property type="match status" value="1"/>
</dbReference>
<evidence type="ECO:0000256" key="5">
    <source>
        <dbReference type="SAM" id="MobiDB-lite"/>
    </source>
</evidence>
<keyword evidence="2" id="KW-0963">Cytoplasm</keyword>
<name>A0A6H0XS78_9PEZI</name>
<evidence type="ECO:0000256" key="1">
    <source>
        <dbReference type="ARBA" id="ARBA00004496"/>
    </source>
</evidence>
<dbReference type="PANTHER" id="PTHR15454:SF69">
    <property type="entry name" value="SERINE_THREONINE-PROTEIN KINASE 11-INTERACTING PROTEIN"/>
    <property type="match status" value="1"/>
</dbReference>
<dbReference type="InterPro" id="IPR032675">
    <property type="entry name" value="LRR_dom_sf"/>
</dbReference>
<comment type="subcellular location">
    <subcellularLocation>
        <location evidence="1">Cytoplasm</location>
    </subcellularLocation>
</comment>
<reference evidence="6 7" key="1">
    <citation type="journal article" date="2016" name="Sci. Rep.">
        <title>Peltaster fructicola genome reveals evolution from an invasive phytopathogen to an ectophytic parasite.</title>
        <authorList>
            <person name="Xu C."/>
            <person name="Chen H."/>
            <person name="Gleason M.L."/>
            <person name="Xu J.R."/>
            <person name="Liu H."/>
            <person name="Zhang R."/>
            <person name="Sun G."/>
        </authorList>
    </citation>
    <scope>NUCLEOTIDE SEQUENCE [LARGE SCALE GENOMIC DNA]</scope>
    <source>
        <strain evidence="6 7">LNHT1506</strain>
    </source>
</reference>
<dbReference type="EMBL" id="CP051140">
    <property type="protein sequence ID" value="QIW97621.1"/>
    <property type="molecule type" value="Genomic_DNA"/>
</dbReference>
<feature type="compositionally biased region" description="Polar residues" evidence="5">
    <location>
        <begin position="291"/>
        <end position="307"/>
    </location>
</feature>
<dbReference type="Gene3D" id="3.80.10.10">
    <property type="entry name" value="Ribonuclease Inhibitor"/>
    <property type="match status" value="1"/>
</dbReference>
<feature type="region of interest" description="Disordered" evidence="5">
    <location>
        <begin position="260"/>
        <end position="329"/>
    </location>
</feature>
<keyword evidence="4" id="KW-0677">Repeat</keyword>
<feature type="region of interest" description="Disordered" evidence="5">
    <location>
        <begin position="608"/>
        <end position="635"/>
    </location>
</feature>
<protein>
    <submittedName>
        <fullName evidence="6">Uncharacterized protein</fullName>
    </submittedName>
</protein>
<evidence type="ECO:0000256" key="2">
    <source>
        <dbReference type="ARBA" id="ARBA00022490"/>
    </source>
</evidence>
<accession>A0A6H0XS78</accession>
<proteinExistence type="predicted"/>
<evidence type="ECO:0000313" key="6">
    <source>
        <dbReference type="EMBL" id="QIW97621.1"/>
    </source>
</evidence>